<evidence type="ECO:0000313" key="1">
    <source>
        <dbReference type="EMBL" id="TPP67566.1"/>
    </source>
</evidence>
<dbReference type="OrthoDB" id="6320021at2759"/>
<name>A0A504Z497_FASGI</name>
<dbReference type="Proteomes" id="UP000316759">
    <property type="component" value="Unassembled WGS sequence"/>
</dbReference>
<protein>
    <submittedName>
        <fullName evidence="1">Uncharacterized protein</fullName>
    </submittedName>
</protein>
<dbReference type="AlphaFoldDB" id="A0A504Z497"/>
<proteinExistence type="predicted"/>
<organism evidence="1 2">
    <name type="scientific">Fasciola gigantica</name>
    <name type="common">Giant liver fluke</name>
    <dbReference type="NCBI Taxonomy" id="46835"/>
    <lineage>
        <taxon>Eukaryota</taxon>
        <taxon>Metazoa</taxon>
        <taxon>Spiralia</taxon>
        <taxon>Lophotrochozoa</taxon>
        <taxon>Platyhelminthes</taxon>
        <taxon>Trematoda</taxon>
        <taxon>Digenea</taxon>
        <taxon>Plagiorchiida</taxon>
        <taxon>Echinostomata</taxon>
        <taxon>Echinostomatoidea</taxon>
        <taxon>Fasciolidae</taxon>
        <taxon>Fasciola</taxon>
    </lineage>
</organism>
<accession>A0A504Z497</accession>
<comment type="caution">
    <text evidence="1">The sequence shown here is derived from an EMBL/GenBank/DDBJ whole genome shotgun (WGS) entry which is preliminary data.</text>
</comment>
<gene>
    <name evidence="1" type="ORF">FGIG_02295</name>
</gene>
<evidence type="ECO:0000313" key="2">
    <source>
        <dbReference type="Proteomes" id="UP000316759"/>
    </source>
</evidence>
<dbReference type="EMBL" id="SUNJ01000544">
    <property type="protein sequence ID" value="TPP67566.1"/>
    <property type="molecule type" value="Genomic_DNA"/>
</dbReference>
<reference evidence="1 2" key="1">
    <citation type="submission" date="2019-04" db="EMBL/GenBank/DDBJ databases">
        <title>Annotation for the trematode Fasciola gigantica.</title>
        <authorList>
            <person name="Choi Y.-J."/>
        </authorList>
    </citation>
    <scope>NUCLEOTIDE SEQUENCE [LARGE SCALE GENOMIC DNA]</scope>
    <source>
        <strain evidence="1">Uganda_cow_1</strain>
    </source>
</reference>
<sequence length="276" mass="30709">MVYSECNSNLLSHFSFHLVFHKPFSSTSVLHGCKPCPPRECQPFPVIAISQASSITPACFSRASAETRKLVVYVENLAHEARCTKVCKALDSLMNYAQIYSMLFGRNVNKFSTGRTSCSRPVLRINEAILSSISSMARVAKSLDYQMTVAGNMKCDQASQVITKTVQNYVQLLGVLMSRVTNYLCSTPRIVSNDQILMSVDNIALIFLQLAPSTAEFLKSPSRCSECAYQQSIGAFRKHLECKIIFSRFGFGEVLTERACKTDKIFTNMAKDSLIT</sequence>
<keyword evidence="2" id="KW-1185">Reference proteome</keyword>